<name>A0A0C2G1C4_9BILA</name>
<evidence type="ECO:0000313" key="2">
    <source>
        <dbReference type="EMBL" id="KIH50836.1"/>
    </source>
</evidence>
<gene>
    <name evidence="2" type="ORF">ANCDUO_19083</name>
</gene>
<dbReference type="AlphaFoldDB" id="A0A0C2G1C4"/>
<sequence length="87" mass="9266">MVSTQNYQENQELQSVQDEECAVADSASAMHKRSPDDSVSAITHPAQLGLMAGNVAAMECANAENAGVNVRGESIDDEIGAWRFAIL</sequence>
<proteinExistence type="predicted"/>
<feature type="region of interest" description="Disordered" evidence="1">
    <location>
        <begin position="1"/>
        <end position="40"/>
    </location>
</feature>
<evidence type="ECO:0000313" key="3">
    <source>
        <dbReference type="Proteomes" id="UP000054047"/>
    </source>
</evidence>
<keyword evidence="3" id="KW-1185">Reference proteome</keyword>
<protein>
    <submittedName>
        <fullName evidence="2">Uncharacterized protein</fullName>
    </submittedName>
</protein>
<dbReference type="EMBL" id="KN748433">
    <property type="protein sequence ID" value="KIH50836.1"/>
    <property type="molecule type" value="Genomic_DNA"/>
</dbReference>
<feature type="compositionally biased region" description="Polar residues" evidence="1">
    <location>
        <begin position="1"/>
        <end position="16"/>
    </location>
</feature>
<accession>A0A0C2G1C4</accession>
<reference evidence="2 3" key="1">
    <citation type="submission" date="2013-12" db="EMBL/GenBank/DDBJ databases">
        <title>Draft genome of the parsitic nematode Ancylostoma duodenale.</title>
        <authorList>
            <person name="Mitreva M."/>
        </authorList>
    </citation>
    <scope>NUCLEOTIDE SEQUENCE [LARGE SCALE GENOMIC DNA]</scope>
    <source>
        <strain evidence="2 3">Zhejiang</strain>
    </source>
</reference>
<dbReference type="Proteomes" id="UP000054047">
    <property type="component" value="Unassembled WGS sequence"/>
</dbReference>
<organism evidence="2 3">
    <name type="scientific">Ancylostoma duodenale</name>
    <dbReference type="NCBI Taxonomy" id="51022"/>
    <lineage>
        <taxon>Eukaryota</taxon>
        <taxon>Metazoa</taxon>
        <taxon>Ecdysozoa</taxon>
        <taxon>Nematoda</taxon>
        <taxon>Chromadorea</taxon>
        <taxon>Rhabditida</taxon>
        <taxon>Rhabditina</taxon>
        <taxon>Rhabditomorpha</taxon>
        <taxon>Strongyloidea</taxon>
        <taxon>Ancylostomatidae</taxon>
        <taxon>Ancylostomatinae</taxon>
        <taxon>Ancylostoma</taxon>
    </lineage>
</organism>
<evidence type="ECO:0000256" key="1">
    <source>
        <dbReference type="SAM" id="MobiDB-lite"/>
    </source>
</evidence>